<name>A0A382KV93_9ZZZZ</name>
<dbReference type="AlphaFoldDB" id="A0A382KV93"/>
<accession>A0A382KV93</accession>
<evidence type="ECO:0000313" key="1">
    <source>
        <dbReference type="EMBL" id="SVC28229.1"/>
    </source>
</evidence>
<dbReference type="SUPFAM" id="SSF48179">
    <property type="entry name" value="6-phosphogluconate dehydrogenase C-terminal domain-like"/>
    <property type="match status" value="1"/>
</dbReference>
<proteinExistence type="predicted"/>
<reference evidence="1" key="1">
    <citation type="submission" date="2018-05" db="EMBL/GenBank/DDBJ databases">
        <authorList>
            <person name="Lanie J.A."/>
            <person name="Ng W.-L."/>
            <person name="Kazmierczak K.M."/>
            <person name="Andrzejewski T.M."/>
            <person name="Davidsen T.M."/>
            <person name="Wayne K.J."/>
            <person name="Tettelin H."/>
            <person name="Glass J.I."/>
            <person name="Rusch D."/>
            <person name="Podicherti R."/>
            <person name="Tsui H.-C.T."/>
            <person name="Winkler M.E."/>
        </authorList>
    </citation>
    <scope>NUCLEOTIDE SEQUENCE</scope>
</reference>
<dbReference type="InterPro" id="IPR008927">
    <property type="entry name" value="6-PGluconate_DH-like_C_sf"/>
</dbReference>
<dbReference type="EMBL" id="UINC01082974">
    <property type="protein sequence ID" value="SVC28229.1"/>
    <property type="molecule type" value="Genomic_DNA"/>
</dbReference>
<protein>
    <recommendedName>
        <fullName evidence="2">3-hydroxyacyl-CoA dehydrogenase C-terminal domain-containing protein</fullName>
    </recommendedName>
</protein>
<organism evidence="1">
    <name type="scientific">marine metagenome</name>
    <dbReference type="NCBI Taxonomy" id="408172"/>
    <lineage>
        <taxon>unclassified sequences</taxon>
        <taxon>metagenomes</taxon>
        <taxon>ecological metagenomes</taxon>
    </lineage>
</organism>
<evidence type="ECO:0008006" key="2">
    <source>
        <dbReference type="Google" id="ProtNLM"/>
    </source>
</evidence>
<feature type="non-terminal residue" evidence="1">
    <location>
        <position position="1"/>
    </location>
</feature>
<sequence>DEIGVKSVDNQLKELQSISGDDRYKPSPLLIKMAEEGTTFYA</sequence>
<gene>
    <name evidence="1" type="ORF">METZ01_LOCUS281083</name>
</gene>
<dbReference type="InterPro" id="IPR013328">
    <property type="entry name" value="6PGD_dom2"/>
</dbReference>
<dbReference type="Gene3D" id="1.10.1040.10">
    <property type="entry name" value="N-(1-d-carboxylethyl)-l-norvaline Dehydrogenase, domain 2"/>
    <property type="match status" value="1"/>
</dbReference>